<evidence type="ECO:0000313" key="3">
    <source>
        <dbReference type="Proteomes" id="UP000245762"/>
    </source>
</evidence>
<feature type="transmembrane region" description="Helical" evidence="1">
    <location>
        <begin position="91"/>
        <end position="113"/>
    </location>
</feature>
<feature type="transmembrane region" description="Helical" evidence="1">
    <location>
        <begin position="155"/>
        <end position="174"/>
    </location>
</feature>
<evidence type="ECO:0000256" key="1">
    <source>
        <dbReference type="SAM" id="Phobius"/>
    </source>
</evidence>
<feature type="transmembrane region" description="Helical" evidence="1">
    <location>
        <begin position="60"/>
        <end position="79"/>
    </location>
</feature>
<proteinExistence type="predicted"/>
<dbReference type="OrthoDB" id="675847at2"/>
<comment type="caution">
    <text evidence="2">The sequence shown here is derived from an EMBL/GenBank/DDBJ whole genome shotgun (WGS) entry which is preliminary data.</text>
</comment>
<dbReference type="AlphaFoldDB" id="A0A316LI63"/>
<feature type="transmembrane region" description="Helical" evidence="1">
    <location>
        <begin position="194"/>
        <end position="214"/>
    </location>
</feature>
<gene>
    <name evidence="2" type="ORF">DKG77_02715</name>
</gene>
<accession>A0A316LI63</accession>
<organism evidence="2 3">
    <name type="scientific">Flagellimonas aquimarina</name>
    <dbReference type="NCBI Taxonomy" id="2201895"/>
    <lineage>
        <taxon>Bacteria</taxon>
        <taxon>Pseudomonadati</taxon>
        <taxon>Bacteroidota</taxon>
        <taxon>Flavobacteriia</taxon>
        <taxon>Flavobacteriales</taxon>
        <taxon>Flavobacteriaceae</taxon>
        <taxon>Flagellimonas</taxon>
    </lineage>
</organism>
<reference evidence="2 3" key="1">
    <citation type="submission" date="2018-05" db="EMBL/GenBank/DDBJ databases">
        <title>Complete genome sequence of Flagellimonas aquimarina ECD12 isolated from seaweed Ecklonia cava.</title>
        <authorList>
            <person name="Choi S."/>
            <person name="Seong C."/>
        </authorList>
    </citation>
    <scope>NUCLEOTIDE SEQUENCE [LARGE SCALE GENOMIC DNA]</scope>
    <source>
        <strain evidence="2 3">ECD12</strain>
    </source>
</reference>
<name>A0A316LI63_9FLAO</name>
<dbReference type="Proteomes" id="UP000245762">
    <property type="component" value="Unassembled WGS sequence"/>
</dbReference>
<keyword evidence="1" id="KW-0812">Transmembrane</keyword>
<keyword evidence="3" id="KW-1185">Reference proteome</keyword>
<dbReference type="EMBL" id="QGEG01000001">
    <property type="protein sequence ID" value="PWL39760.1"/>
    <property type="molecule type" value="Genomic_DNA"/>
</dbReference>
<evidence type="ECO:0000313" key="2">
    <source>
        <dbReference type="EMBL" id="PWL39760.1"/>
    </source>
</evidence>
<dbReference type="RefSeq" id="WP_109659943.1">
    <property type="nucleotide sequence ID" value="NZ_QGEG01000001.1"/>
</dbReference>
<protein>
    <submittedName>
        <fullName evidence="2">Uncharacterized protein</fullName>
    </submittedName>
</protein>
<feature type="transmembrane region" description="Helical" evidence="1">
    <location>
        <begin position="125"/>
        <end position="143"/>
    </location>
</feature>
<feature type="transmembrane region" description="Helical" evidence="1">
    <location>
        <begin position="31"/>
        <end position="54"/>
    </location>
</feature>
<keyword evidence="1" id="KW-0472">Membrane</keyword>
<keyword evidence="1" id="KW-1133">Transmembrane helix</keyword>
<feature type="transmembrane region" description="Helical" evidence="1">
    <location>
        <begin position="6"/>
        <end position="24"/>
    </location>
</feature>
<sequence length="234" mass="26327">MAEISIPVTIGFVLTTVATLWFFYQSAKSRNALFGILVWMTLVGVLGFIGFYQVENMTPPAFLFLLGPGLLFVFLYLLTARGRRFGDKQSLKWLTMLHIVRIPVEIVLYYVFLEGYIPDLMTFDGYNFDIVSGLSAPVIYYAAFVKNWIGKKGLLIWNFVCLGLLVNILTIAVLSAPTSLQMLAFDQPNIGVTFFPFVWLPAVIVPIVLYSHLVSIRQLLRLGKENNGVSKVNL</sequence>